<dbReference type="GO" id="GO:0005576">
    <property type="term" value="C:extracellular region"/>
    <property type="evidence" value="ECO:0007669"/>
    <property type="project" value="TreeGrafter"/>
</dbReference>
<dbReference type="SUPFAM" id="SSF51445">
    <property type="entry name" value="(Trans)glycosidases"/>
    <property type="match status" value="1"/>
</dbReference>
<keyword evidence="1" id="KW-0378">Hydrolase</keyword>
<evidence type="ECO:0000256" key="2">
    <source>
        <dbReference type="ARBA" id="ARBA00023295"/>
    </source>
</evidence>
<gene>
    <name evidence="3" type="ORF">SACU0126_LOCUS18478</name>
    <name evidence="4" type="ORF">SACU0126_LOCUS18479</name>
</gene>
<dbReference type="EMBL" id="HBIQ01058184">
    <property type="protein sequence ID" value="CAE0565266.1"/>
    <property type="molecule type" value="Transcribed_RNA"/>
</dbReference>
<name>A0A7S3SUH7_9SPIT</name>
<dbReference type="Gene3D" id="3.20.20.80">
    <property type="entry name" value="Glycosidases"/>
    <property type="match status" value="1"/>
</dbReference>
<dbReference type="EMBL" id="HBIQ01058183">
    <property type="protein sequence ID" value="CAE0565264.1"/>
    <property type="molecule type" value="Transcribed_RNA"/>
</dbReference>
<dbReference type="GO" id="GO:0009251">
    <property type="term" value="P:glucan catabolic process"/>
    <property type="evidence" value="ECO:0007669"/>
    <property type="project" value="TreeGrafter"/>
</dbReference>
<keyword evidence="2" id="KW-0326">Glycosidase</keyword>
<dbReference type="PANTHER" id="PTHR31297:SF38">
    <property type="entry name" value="X8 DOMAIN-CONTAINING PROTEIN"/>
    <property type="match status" value="1"/>
</dbReference>
<accession>A0A7S3SUH7</accession>
<evidence type="ECO:0000313" key="3">
    <source>
        <dbReference type="EMBL" id="CAE0565264.1"/>
    </source>
</evidence>
<dbReference type="AlphaFoldDB" id="A0A7S3SUH7"/>
<evidence type="ECO:0000313" key="4">
    <source>
        <dbReference type="EMBL" id="CAE0565266.1"/>
    </source>
</evidence>
<organism evidence="4">
    <name type="scientific">Strombidinopsis acuminata</name>
    <dbReference type="NCBI Taxonomy" id="141414"/>
    <lineage>
        <taxon>Eukaryota</taxon>
        <taxon>Sar</taxon>
        <taxon>Alveolata</taxon>
        <taxon>Ciliophora</taxon>
        <taxon>Intramacronucleata</taxon>
        <taxon>Spirotrichea</taxon>
        <taxon>Choreotrichia</taxon>
        <taxon>Choreotrichida</taxon>
        <taxon>Strombidinopsidae</taxon>
        <taxon>Strombidinopsis</taxon>
    </lineage>
</organism>
<evidence type="ECO:0008006" key="5">
    <source>
        <dbReference type="Google" id="ProtNLM"/>
    </source>
</evidence>
<dbReference type="GO" id="GO:0008422">
    <property type="term" value="F:beta-glucosidase activity"/>
    <property type="evidence" value="ECO:0007669"/>
    <property type="project" value="TreeGrafter"/>
</dbReference>
<reference evidence="4" key="1">
    <citation type="submission" date="2021-01" db="EMBL/GenBank/DDBJ databases">
        <authorList>
            <person name="Corre E."/>
            <person name="Pelletier E."/>
            <person name="Niang G."/>
            <person name="Scheremetjew M."/>
            <person name="Finn R."/>
            <person name="Kale V."/>
            <person name="Holt S."/>
            <person name="Cochrane G."/>
            <person name="Meng A."/>
            <person name="Brown T."/>
            <person name="Cohen L."/>
        </authorList>
    </citation>
    <scope>NUCLEOTIDE SEQUENCE</scope>
    <source>
        <strain evidence="4">SPMC142</strain>
    </source>
</reference>
<sequence length="216" mass="25280">MDFYRSVRNLMREKQPRLKFVFQNAFDFSESWNSMFDDDDHENVIMDAHYYIAWSWKMDTIDDYCALYEKDMPVAQKIKYDVWVGEWSLATDVCAMWLAGFNDTGTSPQFDCNWVDCPYSYLPEEHAVDFDRTAAEIGPFGGSDVSGVKYGKCPSDSLNFTSDEIHSLAQCAYDNFDENVQGHFLWTFRNELEPRWNYVTSYDNGWTKRSAATFLQ</sequence>
<proteinExistence type="predicted"/>
<protein>
    <recommendedName>
        <fullName evidence="5">Glycoside hydrolase family 5 domain-containing protein</fullName>
    </recommendedName>
</protein>
<evidence type="ECO:0000256" key="1">
    <source>
        <dbReference type="ARBA" id="ARBA00022801"/>
    </source>
</evidence>
<dbReference type="InterPro" id="IPR050386">
    <property type="entry name" value="Glycosyl_hydrolase_5"/>
</dbReference>
<dbReference type="GO" id="GO:0009986">
    <property type="term" value="C:cell surface"/>
    <property type="evidence" value="ECO:0007669"/>
    <property type="project" value="TreeGrafter"/>
</dbReference>
<dbReference type="PANTHER" id="PTHR31297">
    <property type="entry name" value="GLUCAN ENDO-1,6-BETA-GLUCOSIDASE B"/>
    <property type="match status" value="1"/>
</dbReference>
<dbReference type="InterPro" id="IPR017853">
    <property type="entry name" value="GH"/>
</dbReference>